<comment type="subcellular location">
    <subcellularLocation>
        <location evidence="1 7">Cell membrane</location>
        <topology evidence="1 7">Multi-pass membrane protein</topology>
    </subcellularLocation>
</comment>
<dbReference type="EMBL" id="JBHSDK010000021">
    <property type="protein sequence ID" value="MFC4336638.1"/>
    <property type="molecule type" value="Genomic_DNA"/>
</dbReference>
<feature type="transmembrane region" description="Helical" evidence="7">
    <location>
        <begin position="136"/>
        <end position="155"/>
    </location>
</feature>
<accession>A0ABV8U1R7</accession>
<feature type="transmembrane region" description="Helical" evidence="7">
    <location>
        <begin position="30"/>
        <end position="50"/>
    </location>
</feature>
<evidence type="ECO:0000256" key="5">
    <source>
        <dbReference type="ARBA" id="ARBA00022989"/>
    </source>
</evidence>
<dbReference type="Proteomes" id="UP001595823">
    <property type="component" value="Unassembled WGS sequence"/>
</dbReference>
<comment type="caution">
    <text evidence="9">The sequence shown here is derived from an EMBL/GenBank/DDBJ whole genome shotgun (WGS) entry which is preliminary data.</text>
</comment>
<evidence type="ECO:0000259" key="8">
    <source>
        <dbReference type="Pfam" id="PF09335"/>
    </source>
</evidence>
<feature type="domain" description="VTT" evidence="8">
    <location>
        <begin position="45"/>
        <end position="159"/>
    </location>
</feature>
<proteinExistence type="inferred from homology"/>
<dbReference type="PANTHER" id="PTHR12677:SF59">
    <property type="entry name" value="GOLGI APPARATUS MEMBRANE PROTEIN TVP38-RELATED"/>
    <property type="match status" value="1"/>
</dbReference>
<dbReference type="InterPro" id="IPR032816">
    <property type="entry name" value="VTT_dom"/>
</dbReference>
<reference evidence="10" key="1">
    <citation type="journal article" date="2019" name="Int. J. Syst. Evol. Microbiol.">
        <title>The Global Catalogue of Microorganisms (GCM) 10K type strain sequencing project: providing services to taxonomists for standard genome sequencing and annotation.</title>
        <authorList>
            <consortium name="The Broad Institute Genomics Platform"/>
            <consortium name="The Broad Institute Genome Sequencing Center for Infectious Disease"/>
            <person name="Wu L."/>
            <person name="Ma J."/>
        </authorList>
    </citation>
    <scope>NUCLEOTIDE SEQUENCE [LARGE SCALE GENOMIC DNA]</scope>
    <source>
        <strain evidence="10">IBRC-M 10908</strain>
    </source>
</reference>
<dbReference type="RefSeq" id="WP_380622762.1">
    <property type="nucleotide sequence ID" value="NZ_JBHSDK010000021.1"/>
</dbReference>
<dbReference type="Pfam" id="PF09335">
    <property type="entry name" value="VTT_dom"/>
    <property type="match status" value="1"/>
</dbReference>
<organism evidence="9 10">
    <name type="scientific">Salininema proteolyticum</name>
    <dbReference type="NCBI Taxonomy" id="1607685"/>
    <lineage>
        <taxon>Bacteria</taxon>
        <taxon>Bacillati</taxon>
        <taxon>Actinomycetota</taxon>
        <taxon>Actinomycetes</taxon>
        <taxon>Glycomycetales</taxon>
        <taxon>Glycomycetaceae</taxon>
        <taxon>Salininema</taxon>
    </lineage>
</organism>
<feature type="transmembrane region" description="Helical" evidence="7">
    <location>
        <begin position="106"/>
        <end position="129"/>
    </location>
</feature>
<dbReference type="InterPro" id="IPR015414">
    <property type="entry name" value="TMEM64"/>
</dbReference>
<feature type="transmembrane region" description="Helical" evidence="7">
    <location>
        <begin position="167"/>
        <end position="187"/>
    </location>
</feature>
<name>A0ABV8U1R7_9ACTN</name>
<evidence type="ECO:0000256" key="7">
    <source>
        <dbReference type="RuleBase" id="RU366058"/>
    </source>
</evidence>
<keyword evidence="6 7" id="KW-0472">Membrane</keyword>
<keyword evidence="5 7" id="KW-1133">Transmembrane helix</keyword>
<keyword evidence="4 7" id="KW-0812">Transmembrane</keyword>
<evidence type="ECO:0000256" key="1">
    <source>
        <dbReference type="ARBA" id="ARBA00004651"/>
    </source>
</evidence>
<evidence type="ECO:0000256" key="2">
    <source>
        <dbReference type="ARBA" id="ARBA00008640"/>
    </source>
</evidence>
<keyword evidence="10" id="KW-1185">Reference proteome</keyword>
<comment type="similarity">
    <text evidence="2 7">Belongs to the TVP38/TMEM64 family.</text>
</comment>
<evidence type="ECO:0000256" key="6">
    <source>
        <dbReference type="ARBA" id="ARBA00023136"/>
    </source>
</evidence>
<dbReference type="PANTHER" id="PTHR12677">
    <property type="entry name" value="GOLGI APPARATUS MEMBRANE PROTEIN TVP38-RELATED"/>
    <property type="match status" value="1"/>
</dbReference>
<sequence>MVVVVAAALGAWTFGPPDLAELRGSGWESAAVAGGLTAFLVLGLVPRSLLAAGGGLLLGPAVGTVAILAGALVGGVAAFAAARLLGRELASSQRWTRSGGEKLAEWGLVGVVAARLLPVAPFGLVSYAYGLSTMRLGTFSSGTAIGAAPSTAVYATLGAKALEPGTAGFWISLVVALAFAGGGAAAVRWTRKGQSLKPTESVSQNA</sequence>
<evidence type="ECO:0000313" key="10">
    <source>
        <dbReference type="Proteomes" id="UP001595823"/>
    </source>
</evidence>
<evidence type="ECO:0000313" key="9">
    <source>
        <dbReference type="EMBL" id="MFC4336638.1"/>
    </source>
</evidence>
<feature type="transmembrane region" description="Helical" evidence="7">
    <location>
        <begin position="62"/>
        <end position="86"/>
    </location>
</feature>
<protein>
    <recommendedName>
        <fullName evidence="7">TVP38/TMEM64 family membrane protein</fullName>
    </recommendedName>
</protein>
<keyword evidence="3 7" id="KW-1003">Cell membrane</keyword>
<evidence type="ECO:0000256" key="4">
    <source>
        <dbReference type="ARBA" id="ARBA00022692"/>
    </source>
</evidence>
<evidence type="ECO:0000256" key="3">
    <source>
        <dbReference type="ARBA" id="ARBA00022475"/>
    </source>
</evidence>
<gene>
    <name evidence="9" type="ORF">ACFPET_15650</name>
</gene>